<gene>
    <name evidence="3" type="ORF">FHX34_1021090</name>
</gene>
<feature type="transmembrane region" description="Helical" evidence="2">
    <location>
        <begin position="333"/>
        <end position="351"/>
    </location>
</feature>
<dbReference type="AlphaFoldDB" id="A0A561WL15"/>
<accession>A0A561WL15</accession>
<dbReference type="OrthoDB" id="3297772at2"/>
<feature type="region of interest" description="Disordered" evidence="1">
    <location>
        <begin position="442"/>
        <end position="463"/>
    </location>
</feature>
<feature type="transmembrane region" description="Helical" evidence="2">
    <location>
        <begin position="243"/>
        <end position="260"/>
    </location>
</feature>
<evidence type="ECO:0000256" key="2">
    <source>
        <dbReference type="SAM" id="Phobius"/>
    </source>
</evidence>
<reference evidence="3 4" key="1">
    <citation type="submission" date="2019-06" db="EMBL/GenBank/DDBJ databases">
        <title>Sequencing the genomes of 1000 actinobacteria strains.</title>
        <authorList>
            <person name="Klenk H.-P."/>
        </authorList>
    </citation>
    <scope>NUCLEOTIDE SEQUENCE [LARGE SCALE GENOMIC DNA]</scope>
    <source>
        <strain evidence="3 4">DSM 43866</strain>
    </source>
</reference>
<keyword evidence="2" id="KW-0472">Membrane</keyword>
<comment type="caution">
    <text evidence="3">The sequence shown here is derived from an EMBL/GenBank/DDBJ whole genome shotgun (WGS) entry which is preliminary data.</text>
</comment>
<feature type="transmembrane region" description="Helical" evidence="2">
    <location>
        <begin position="109"/>
        <end position="131"/>
    </location>
</feature>
<feature type="transmembrane region" description="Helical" evidence="2">
    <location>
        <begin position="294"/>
        <end position="313"/>
    </location>
</feature>
<keyword evidence="4" id="KW-1185">Reference proteome</keyword>
<sequence length="463" mass="48051">MITEWKRPAVIAAAFLAVAGAFCWLAGLSPALPVVVAGLAYLAVRPLPGLVYVLVVLVAPLGLWMLRVEWFLGWVFGGRDYALSLSAAAVACTLLVVTLIRRPPSRRQLLIAGAGLLVTGVGALVGIMHHGFGQTAVGGRLLMLPIVLAVVAAGLSERDLRRLVTVTAWLVVANAVATVAEVLIGPDQLVLWGFEVDRAIRIIGDTFRAPGLTEFNAELGMLAGAYLLGYVALWISRDLRPRAWSWHAGAASAALCLVLSTSRSGALLLVGGLVAAVVLNRAGGPAARRRARLLGAAVVACVVAGFAALGAVGSTSTFDRLDNWAALLRDAPLAYGWGLGGAGAATTSRVVGAGHQIFVDNYFLSIALQFGVPVLVVVLGLAGWGLLRLSRGSAAHPAHVVHLALLAGLLCGSLMIETWEYTGAMMVLAVFAAYAQRTAAAADPDVAPAPQRREPSAAVGSEP</sequence>
<dbReference type="EMBL" id="VIWY01000002">
    <property type="protein sequence ID" value="TWG24530.1"/>
    <property type="molecule type" value="Genomic_DNA"/>
</dbReference>
<name>A0A561WL15_ACTTI</name>
<evidence type="ECO:0000313" key="4">
    <source>
        <dbReference type="Proteomes" id="UP000320239"/>
    </source>
</evidence>
<dbReference type="RefSeq" id="WP_122977624.1">
    <property type="nucleotide sequence ID" value="NZ_BOMX01000162.1"/>
</dbReference>
<evidence type="ECO:0000313" key="3">
    <source>
        <dbReference type="EMBL" id="TWG24530.1"/>
    </source>
</evidence>
<organism evidence="3 4">
    <name type="scientific">Actinoplanes teichomyceticus</name>
    <dbReference type="NCBI Taxonomy" id="1867"/>
    <lineage>
        <taxon>Bacteria</taxon>
        <taxon>Bacillati</taxon>
        <taxon>Actinomycetota</taxon>
        <taxon>Actinomycetes</taxon>
        <taxon>Micromonosporales</taxon>
        <taxon>Micromonosporaceae</taxon>
        <taxon>Actinoplanes</taxon>
    </lineage>
</organism>
<dbReference type="Proteomes" id="UP000320239">
    <property type="component" value="Unassembled WGS sequence"/>
</dbReference>
<feature type="transmembrane region" description="Helical" evidence="2">
    <location>
        <begin position="12"/>
        <end position="42"/>
    </location>
</feature>
<keyword evidence="2" id="KW-1133">Transmembrane helix</keyword>
<feature type="transmembrane region" description="Helical" evidence="2">
    <location>
        <begin position="219"/>
        <end position="236"/>
    </location>
</feature>
<evidence type="ECO:0008006" key="5">
    <source>
        <dbReference type="Google" id="ProtNLM"/>
    </source>
</evidence>
<feature type="transmembrane region" description="Helical" evidence="2">
    <location>
        <begin position="163"/>
        <end position="184"/>
    </location>
</feature>
<feature type="transmembrane region" description="Helical" evidence="2">
    <location>
        <begin position="49"/>
        <end position="66"/>
    </location>
</feature>
<feature type="transmembrane region" description="Helical" evidence="2">
    <location>
        <begin position="137"/>
        <end position="156"/>
    </location>
</feature>
<protein>
    <recommendedName>
        <fullName evidence="5">O-antigen ligase</fullName>
    </recommendedName>
</protein>
<feature type="transmembrane region" description="Helical" evidence="2">
    <location>
        <begin position="399"/>
        <end position="416"/>
    </location>
</feature>
<feature type="transmembrane region" description="Helical" evidence="2">
    <location>
        <begin position="81"/>
        <end position="100"/>
    </location>
</feature>
<keyword evidence="2" id="KW-0812">Transmembrane</keyword>
<proteinExistence type="predicted"/>
<evidence type="ECO:0000256" key="1">
    <source>
        <dbReference type="SAM" id="MobiDB-lite"/>
    </source>
</evidence>
<feature type="transmembrane region" description="Helical" evidence="2">
    <location>
        <begin position="266"/>
        <end position="282"/>
    </location>
</feature>
<feature type="transmembrane region" description="Helical" evidence="2">
    <location>
        <begin position="363"/>
        <end position="387"/>
    </location>
</feature>